<accession>A0AA38MUQ3</accession>
<dbReference type="Pfam" id="PF18802">
    <property type="entry name" value="CxC1"/>
    <property type="match status" value="1"/>
</dbReference>
<reference evidence="3" key="2">
    <citation type="journal article" date="2023" name="Proc. Natl. Acad. Sci. U.S.A.">
        <title>A global phylogenomic analysis of the shiitake genus Lentinula.</title>
        <authorList>
            <person name="Sierra-Patev S."/>
            <person name="Min B."/>
            <person name="Naranjo-Ortiz M."/>
            <person name="Looney B."/>
            <person name="Konkel Z."/>
            <person name="Slot J.C."/>
            <person name="Sakamoto Y."/>
            <person name="Steenwyk J.L."/>
            <person name="Rokas A."/>
            <person name="Carro J."/>
            <person name="Camarero S."/>
            <person name="Ferreira P."/>
            <person name="Molpeceres G."/>
            <person name="Ruiz-Duenas F.J."/>
            <person name="Serrano A."/>
            <person name="Henrissat B."/>
            <person name="Drula E."/>
            <person name="Hughes K.W."/>
            <person name="Mata J.L."/>
            <person name="Ishikawa N.K."/>
            <person name="Vargas-Isla R."/>
            <person name="Ushijima S."/>
            <person name="Smith C.A."/>
            <person name="Donoghue J."/>
            <person name="Ahrendt S."/>
            <person name="Andreopoulos W."/>
            <person name="He G."/>
            <person name="LaButti K."/>
            <person name="Lipzen A."/>
            <person name="Ng V."/>
            <person name="Riley R."/>
            <person name="Sandor L."/>
            <person name="Barry K."/>
            <person name="Martinez A.T."/>
            <person name="Xiao Y."/>
            <person name="Gibbons J.G."/>
            <person name="Terashima K."/>
            <person name="Grigoriev I.V."/>
            <person name="Hibbett D."/>
        </authorList>
    </citation>
    <scope>NUCLEOTIDE SEQUENCE</scope>
    <source>
        <strain evidence="3">ET3784</strain>
    </source>
</reference>
<keyword evidence="1" id="KW-0175">Coiled coil</keyword>
<dbReference type="PANTHER" id="PTHR33096">
    <property type="entry name" value="CXC2 DOMAIN-CONTAINING PROTEIN"/>
    <property type="match status" value="1"/>
</dbReference>
<dbReference type="EMBL" id="JANVFO010000132">
    <property type="protein sequence ID" value="KAJ3710777.1"/>
    <property type="molecule type" value="Genomic_DNA"/>
</dbReference>
<dbReference type="Proteomes" id="UP001176059">
    <property type="component" value="Unassembled WGS sequence"/>
</dbReference>
<dbReference type="InterPro" id="IPR041320">
    <property type="entry name" value="CxC1"/>
</dbReference>
<name>A0AA38MUQ3_9AGAR</name>
<dbReference type="PANTHER" id="PTHR33096:SF1">
    <property type="entry name" value="CXC1-LIKE CYSTEINE CLUSTER ASSOCIATED WITH KDZ TRANSPOSASES DOMAIN-CONTAINING PROTEIN"/>
    <property type="match status" value="1"/>
</dbReference>
<evidence type="ECO:0000313" key="3">
    <source>
        <dbReference type="EMBL" id="KAJ3710777.1"/>
    </source>
</evidence>
<protein>
    <recommendedName>
        <fullName evidence="2">CxC1-like cysteine cluster associated with KDZ transposases domain-containing protein</fullName>
    </recommendedName>
</protein>
<dbReference type="InterPro" id="IPR040521">
    <property type="entry name" value="KDZ"/>
</dbReference>
<evidence type="ECO:0000313" key="4">
    <source>
        <dbReference type="Proteomes" id="UP001176059"/>
    </source>
</evidence>
<dbReference type="Pfam" id="PF18758">
    <property type="entry name" value="KDZ"/>
    <property type="match status" value="1"/>
</dbReference>
<sequence length="866" mass="99510">MSAHQHKRLAQNHRWQTEVLPCLIRPYMSMLRQTDNLRNEAGMLDKACTCLNNPRLLEISIVRFTKLQKLVLSVCACRTAAVQLVEQGLFPCAPVHPTLAVDIHVLDFVTRLFLRIAPNNTAWADSINEFLSSQGYQLQGQDPLRRRFGNALQWYNSLQDLTANFVDQEMNHLSRPSEYLRGRCPLCFGGPSQSAQDFNAIVCIDACFTQKHNKRSHKDPPRQHPRTVFLPESDVKRWEEIVASLRPPKTMPKTAAGGEAREDGYELSLKVPNSVLDACEASFTAADGSREKASTQFFDSTALMAMLCRHDRVLWLVNMTSPGERQHYALALIDQLFKNLPSGFTVGLLYDISCSIHRSCVKWGFLDAYLSRLTFAISVFHAYGHGWACQCVYHPRKCDGFGLSDGEGCERFWHSISKLIAYLRICGHHTRLYTLDSQVQYADRLSLLGIGNWLARKWRNTQTRRLEADTQVISSAKQDRYLREQWKSQLSSQTRPLPRRSAVEEAIRLRKVRDTLRDRVSALEDVLSDINSEDYQVAEVEGKLPDLRGKLAQVQAKLIRQEQLLGVVGQQQYRHLATSPFMALRMNAHALKVRLRNRLTSRKFERDRIERSFRRQQYNDRKVRTQTEDAVKRRDPGIQALARQYNILCHKMEELVRLKRAPRNAIAPQPIPLKELFDLDVDDVIWQDVGLDASGDIENPPAWLTDEDVKSGIKGILLRDRCDEELRRLKHECIALYHWLSEEWQVVNACIEAATNLDLVYQLQERRRCLIKLGVTWRNALQGIPQLYNVSDWGLSASELSEAEQDLDEEKLEAVEETEEYIEMEDEFSDFDEDDLDIGLVERIDALEDGELSYGEEDLDDVDNLL</sequence>
<feature type="domain" description="CxC1-like cysteine cluster associated with KDZ transposases" evidence="2">
    <location>
        <begin position="44"/>
        <end position="133"/>
    </location>
</feature>
<feature type="coiled-coil region" evidence="1">
    <location>
        <begin position="513"/>
        <end position="557"/>
    </location>
</feature>
<evidence type="ECO:0000256" key="1">
    <source>
        <dbReference type="SAM" id="Coils"/>
    </source>
</evidence>
<proteinExistence type="predicted"/>
<reference evidence="3" key="1">
    <citation type="submission" date="2022-08" db="EMBL/GenBank/DDBJ databases">
        <authorList>
            <consortium name="DOE Joint Genome Institute"/>
            <person name="Min B."/>
            <person name="Sierra-Patev S."/>
            <person name="Naranjo-Ortiz M."/>
            <person name="Looney B."/>
            <person name="Konkel Z."/>
            <person name="Slot J.C."/>
            <person name="Sakamoto Y."/>
            <person name="Steenwyk J.L."/>
            <person name="Rokas A."/>
            <person name="Carro J."/>
            <person name="Camarero S."/>
            <person name="Ferreira P."/>
            <person name="Molpeceres G."/>
            <person name="Ruiz-duenas F.J."/>
            <person name="Serrano A."/>
            <person name="Henrissat B."/>
            <person name="Drula E."/>
            <person name="Hughes K.W."/>
            <person name="Mata J.L."/>
            <person name="Ishikawa N.K."/>
            <person name="Vargas-Isla R."/>
            <person name="Ushijima S."/>
            <person name="Smith C.A."/>
            <person name="Ahrendt S."/>
            <person name="Andreopoulos W."/>
            <person name="He G."/>
            <person name="LaButti K."/>
            <person name="Lipzen A."/>
            <person name="Ng V."/>
            <person name="Riley R."/>
            <person name="Sandor L."/>
            <person name="Barry K."/>
            <person name="Martinez A.T."/>
            <person name="Xiao Y."/>
            <person name="Gibbons J.G."/>
            <person name="Terashima K."/>
            <person name="Hibbett D.S."/>
            <person name="Grigoriev I.V."/>
        </authorList>
    </citation>
    <scope>NUCLEOTIDE SEQUENCE</scope>
    <source>
        <strain evidence="3">ET3784</strain>
    </source>
</reference>
<evidence type="ECO:0000259" key="2">
    <source>
        <dbReference type="Pfam" id="PF18802"/>
    </source>
</evidence>
<comment type="caution">
    <text evidence="3">The sequence shown here is derived from an EMBL/GenBank/DDBJ whole genome shotgun (WGS) entry which is preliminary data.</text>
</comment>
<organism evidence="3 4">
    <name type="scientific">Lentinula guzmanii</name>
    <dbReference type="NCBI Taxonomy" id="2804957"/>
    <lineage>
        <taxon>Eukaryota</taxon>
        <taxon>Fungi</taxon>
        <taxon>Dikarya</taxon>
        <taxon>Basidiomycota</taxon>
        <taxon>Agaricomycotina</taxon>
        <taxon>Agaricomycetes</taxon>
        <taxon>Agaricomycetidae</taxon>
        <taxon>Agaricales</taxon>
        <taxon>Marasmiineae</taxon>
        <taxon>Omphalotaceae</taxon>
        <taxon>Lentinula</taxon>
    </lineage>
</organism>
<feature type="coiled-coil region" evidence="1">
    <location>
        <begin position="797"/>
        <end position="827"/>
    </location>
</feature>
<gene>
    <name evidence="3" type="ORF">DFJ43DRAFT_1135184</name>
</gene>
<dbReference type="AlphaFoldDB" id="A0AA38MUQ3"/>
<keyword evidence="4" id="KW-1185">Reference proteome</keyword>